<dbReference type="KEGG" id="pbro:HOP40_28460"/>
<dbReference type="RefSeq" id="WP_172164441.1">
    <property type="nucleotide sequence ID" value="NZ_CP053564.1"/>
</dbReference>
<dbReference type="InterPro" id="IPR055568">
    <property type="entry name" value="DUF7144"/>
</dbReference>
<feature type="transmembrane region" description="Helical" evidence="1">
    <location>
        <begin position="90"/>
        <end position="109"/>
    </location>
</feature>
<name>A0A6M6JM84_9PSEU</name>
<feature type="transmembrane region" description="Helical" evidence="1">
    <location>
        <begin position="115"/>
        <end position="134"/>
    </location>
</feature>
<dbReference type="AlphaFoldDB" id="A0A6M6JM84"/>
<sequence length="139" mass="14985">MSTGNPAWSAPEQRESPWAAGLTTSAALLMGIGGVWHALAGIAAVMNDEVYVRMPGYVYVVDLSAWGWMQLLLGILVVVAGFAVLKGQPWARVLGIVLACLSLIANFVLLPSYPFWSLLIIALDVAIIWALSTYRRAVL</sequence>
<organism evidence="3 4">
    <name type="scientific">Pseudonocardia broussonetiae</name>
    <dbReference type="NCBI Taxonomy" id="2736640"/>
    <lineage>
        <taxon>Bacteria</taxon>
        <taxon>Bacillati</taxon>
        <taxon>Actinomycetota</taxon>
        <taxon>Actinomycetes</taxon>
        <taxon>Pseudonocardiales</taxon>
        <taxon>Pseudonocardiaceae</taxon>
        <taxon>Pseudonocardia</taxon>
    </lineage>
</organism>
<evidence type="ECO:0000256" key="1">
    <source>
        <dbReference type="SAM" id="Phobius"/>
    </source>
</evidence>
<proteinExistence type="predicted"/>
<protein>
    <recommendedName>
        <fullName evidence="2">DUF7144 domain-containing protein</fullName>
    </recommendedName>
</protein>
<dbReference type="Proteomes" id="UP000505377">
    <property type="component" value="Chromosome"/>
</dbReference>
<feature type="domain" description="DUF7144" evidence="2">
    <location>
        <begin position="23"/>
        <end position="136"/>
    </location>
</feature>
<reference evidence="3 4" key="1">
    <citation type="submission" date="2020-05" db="EMBL/GenBank/DDBJ databases">
        <authorList>
            <person name="Mo P."/>
        </authorList>
    </citation>
    <scope>NUCLEOTIDE SEQUENCE [LARGE SCALE GENOMIC DNA]</scope>
    <source>
        <strain evidence="3 4">Gen01</strain>
    </source>
</reference>
<keyword evidence="4" id="KW-1185">Reference proteome</keyword>
<keyword evidence="1" id="KW-0472">Membrane</keyword>
<keyword evidence="1" id="KW-0812">Transmembrane</keyword>
<keyword evidence="1" id="KW-1133">Transmembrane helix</keyword>
<evidence type="ECO:0000313" key="4">
    <source>
        <dbReference type="Proteomes" id="UP000505377"/>
    </source>
</evidence>
<evidence type="ECO:0000313" key="3">
    <source>
        <dbReference type="EMBL" id="QJY49204.1"/>
    </source>
</evidence>
<dbReference type="EMBL" id="CP053564">
    <property type="protein sequence ID" value="QJY49204.1"/>
    <property type="molecule type" value="Genomic_DNA"/>
</dbReference>
<evidence type="ECO:0000259" key="2">
    <source>
        <dbReference type="Pfam" id="PF23636"/>
    </source>
</evidence>
<accession>A0A6M6JM84</accession>
<feature type="transmembrane region" description="Helical" evidence="1">
    <location>
        <begin position="65"/>
        <end position="85"/>
    </location>
</feature>
<gene>
    <name evidence="3" type="ORF">HOP40_28460</name>
</gene>
<dbReference type="Pfam" id="PF23636">
    <property type="entry name" value="DUF7144"/>
    <property type="match status" value="1"/>
</dbReference>
<feature type="transmembrane region" description="Helical" evidence="1">
    <location>
        <begin position="21"/>
        <end position="45"/>
    </location>
</feature>